<dbReference type="AlphaFoldDB" id="A0AAD6QBS0"/>
<sequence>MDFGTVRKKLTNGAYGIMELFEVVIVWCKEMALIRKYNAPDTIYFSTGTIYTRVAKKNFENLRQDSDDNEAEPKVVRRGRPPSENFKKSPGRPSLDLAGSEFPTGGTLLQVERIDLQRSLVLQIRQDNFMDPAMKLICRLTTDLRGMMKTAGSILKGKHSKKHLALDENRRNTYKQFHPSAGGRVPSVADHF</sequence>
<dbReference type="InterPro" id="IPR051831">
    <property type="entry name" value="Bromodomain_contain_prot"/>
</dbReference>
<accession>A0AAD6QBS0</accession>
<protein>
    <submittedName>
        <fullName evidence="3">Uncharacterized protein</fullName>
    </submittedName>
</protein>
<feature type="compositionally biased region" description="Basic and acidic residues" evidence="2">
    <location>
        <begin position="62"/>
        <end position="75"/>
    </location>
</feature>
<evidence type="ECO:0000313" key="4">
    <source>
        <dbReference type="Proteomes" id="UP001164929"/>
    </source>
</evidence>
<evidence type="ECO:0000313" key="3">
    <source>
        <dbReference type="EMBL" id="KAJ6986257.1"/>
    </source>
</evidence>
<dbReference type="InterPro" id="IPR036427">
    <property type="entry name" value="Bromodomain-like_sf"/>
</dbReference>
<gene>
    <name evidence="3" type="ORF">NC653_023986</name>
</gene>
<name>A0AAD6QBS0_9ROSI</name>
<comment type="caution">
    <text evidence="3">The sequence shown here is derived from an EMBL/GenBank/DDBJ whole genome shotgun (WGS) entry which is preliminary data.</text>
</comment>
<reference evidence="3" key="1">
    <citation type="journal article" date="2023" name="Mol. Ecol. Resour.">
        <title>Chromosome-level genome assembly of a triploid poplar Populus alba 'Berolinensis'.</title>
        <authorList>
            <person name="Chen S."/>
            <person name="Yu Y."/>
            <person name="Wang X."/>
            <person name="Wang S."/>
            <person name="Zhang T."/>
            <person name="Zhou Y."/>
            <person name="He R."/>
            <person name="Meng N."/>
            <person name="Wang Y."/>
            <person name="Liu W."/>
            <person name="Liu Z."/>
            <person name="Liu J."/>
            <person name="Guo Q."/>
            <person name="Huang H."/>
            <person name="Sederoff R.R."/>
            <person name="Wang G."/>
            <person name="Qu G."/>
            <person name="Chen S."/>
        </authorList>
    </citation>
    <scope>NUCLEOTIDE SEQUENCE</scope>
    <source>
        <strain evidence="3">SC-2020</strain>
    </source>
</reference>
<proteinExistence type="predicted"/>
<feature type="region of interest" description="Disordered" evidence="2">
    <location>
        <begin position="62"/>
        <end position="99"/>
    </location>
</feature>
<keyword evidence="1" id="KW-0103">Bromodomain</keyword>
<dbReference type="EMBL" id="JAQIZT010000009">
    <property type="protein sequence ID" value="KAJ6986257.1"/>
    <property type="molecule type" value="Genomic_DNA"/>
</dbReference>
<evidence type="ECO:0000256" key="2">
    <source>
        <dbReference type="SAM" id="MobiDB-lite"/>
    </source>
</evidence>
<dbReference type="PANTHER" id="PTHR22881">
    <property type="entry name" value="BROMODOMAIN CONTAINING PROTEIN"/>
    <property type="match status" value="1"/>
</dbReference>
<keyword evidence="4" id="KW-1185">Reference proteome</keyword>
<dbReference type="Gene3D" id="1.20.920.10">
    <property type="entry name" value="Bromodomain-like"/>
    <property type="match status" value="1"/>
</dbReference>
<dbReference type="Proteomes" id="UP001164929">
    <property type="component" value="Chromosome 9"/>
</dbReference>
<dbReference type="PANTHER" id="PTHR22881:SF27">
    <property type="entry name" value="BROMODOMAIN CONTAINING 7_9"/>
    <property type="match status" value="1"/>
</dbReference>
<organism evidence="3 4">
    <name type="scientific">Populus alba x Populus x berolinensis</name>
    <dbReference type="NCBI Taxonomy" id="444605"/>
    <lineage>
        <taxon>Eukaryota</taxon>
        <taxon>Viridiplantae</taxon>
        <taxon>Streptophyta</taxon>
        <taxon>Embryophyta</taxon>
        <taxon>Tracheophyta</taxon>
        <taxon>Spermatophyta</taxon>
        <taxon>Magnoliopsida</taxon>
        <taxon>eudicotyledons</taxon>
        <taxon>Gunneridae</taxon>
        <taxon>Pentapetalae</taxon>
        <taxon>rosids</taxon>
        <taxon>fabids</taxon>
        <taxon>Malpighiales</taxon>
        <taxon>Salicaceae</taxon>
        <taxon>Saliceae</taxon>
        <taxon>Populus</taxon>
    </lineage>
</organism>
<evidence type="ECO:0000256" key="1">
    <source>
        <dbReference type="ARBA" id="ARBA00023117"/>
    </source>
</evidence>